<sequence length="161" mass="17665">MLSIATSSLRRVAIAAPASTVFARRQLSMTCAQSVHKLQDILEEYRVKNYSQEFPKRFQKDVVKAACTVSSSRSIGGASTPSTLLNTPAVSAEGIEHVLRNIGMGNRMTRSEIESILSEVGACPVGNEFDRRSLSCVISADQMLSLLSTTNWEEEQQRVRA</sequence>
<evidence type="ECO:0000313" key="1">
    <source>
        <dbReference type="EMBL" id="KAL3769869.1"/>
    </source>
</evidence>
<dbReference type="Proteomes" id="UP001530293">
    <property type="component" value="Unassembled WGS sequence"/>
</dbReference>
<name>A0ABD3N181_9STRA</name>
<reference evidence="1 2" key="1">
    <citation type="submission" date="2024-10" db="EMBL/GenBank/DDBJ databases">
        <title>Updated reference genomes for cyclostephanoid diatoms.</title>
        <authorList>
            <person name="Roberts W.R."/>
            <person name="Alverson A.J."/>
        </authorList>
    </citation>
    <scope>NUCLEOTIDE SEQUENCE [LARGE SCALE GENOMIC DNA]</scope>
    <source>
        <strain evidence="1 2">AJA232-27</strain>
    </source>
</reference>
<organism evidence="1 2">
    <name type="scientific">Discostella pseudostelligera</name>
    <dbReference type="NCBI Taxonomy" id="259834"/>
    <lineage>
        <taxon>Eukaryota</taxon>
        <taxon>Sar</taxon>
        <taxon>Stramenopiles</taxon>
        <taxon>Ochrophyta</taxon>
        <taxon>Bacillariophyta</taxon>
        <taxon>Coscinodiscophyceae</taxon>
        <taxon>Thalassiosirophycidae</taxon>
        <taxon>Stephanodiscales</taxon>
        <taxon>Stephanodiscaceae</taxon>
        <taxon>Discostella</taxon>
    </lineage>
</organism>
<comment type="caution">
    <text evidence="1">The sequence shown here is derived from an EMBL/GenBank/DDBJ whole genome shotgun (WGS) entry which is preliminary data.</text>
</comment>
<proteinExistence type="predicted"/>
<keyword evidence="2" id="KW-1185">Reference proteome</keyword>
<evidence type="ECO:0000313" key="2">
    <source>
        <dbReference type="Proteomes" id="UP001530293"/>
    </source>
</evidence>
<gene>
    <name evidence="1" type="ORF">ACHAWU_007075</name>
</gene>
<accession>A0ABD3N181</accession>
<dbReference type="AlphaFoldDB" id="A0ABD3N181"/>
<protein>
    <submittedName>
        <fullName evidence="1">Uncharacterized protein</fullName>
    </submittedName>
</protein>
<dbReference type="EMBL" id="JALLBG020000049">
    <property type="protein sequence ID" value="KAL3769869.1"/>
    <property type="molecule type" value="Genomic_DNA"/>
</dbReference>